<protein>
    <submittedName>
        <fullName evidence="1">Uncharacterized protein</fullName>
    </submittedName>
</protein>
<dbReference type="Proteomes" id="UP000553706">
    <property type="component" value="Unassembled WGS sequence"/>
</dbReference>
<evidence type="ECO:0000313" key="1">
    <source>
        <dbReference type="EMBL" id="MBB5372299.1"/>
    </source>
</evidence>
<name>A0A840VJ64_9PROT</name>
<sequence length="79" mass="9169">MDDSLISHFRRGADDRWVCKFALQLNTHDGHIQSFRVGQTVRPGDYNYDGEDLVAGLERISLTRSWRPPNPPRMLPYLI</sequence>
<gene>
    <name evidence="1" type="ORF">HNP71_000537</name>
</gene>
<proteinExistence type="predicted"/>
<accession>A0A840VJ64</accession>
<organism evidence="1 2">
    <name type="scientific">Acidocella aromatica</name>
    <dbReference type="NCBI Taxonomy" id="1303579"/>
    <lineage>
        <taxon>Bacteria</taxon>
        <taxon>Pseudomonadati</taxon>
        <taxon>Pseudomonadota</taxon>
        <taxon>Alphaproteobacteria</taxon>
        <taxon>Acetobacterales</taxon>
        <taxon>Acidocellaceae</taxon>
        <taxon>Acidocella</taxon>
    </lineage>
</organism>
<keyword evidence="2" id="KW-1185">Reference proteome</keyword>
<comment type="caution">
    <text evidence="1">The sequence shown here is derived from an EMBL/GenBank/DDBJ whole genome shotgun (WGS) entry which is preliminary data.</text>
</comment>
<dbReference type="EMBL" id="JACHFJ010000002">
    <property type="protein sequence ID" value="MBB5372299.1"/>
    <property type="molecule type" value="Genomic_DNA"/>
</dbReference>
<dbReference type="RefSeq" id="WP_183265315.1">
    <property type="nucleotide sequence ID" value="NZ_JACHFJ010000002.1"/>
</dbReference>
<reference evidence="1 2" key="1">
    <citation type="submission" date="2020-08" db="EMBL/GenBank/DDBJ databases">
        <title>Genomic Encyclopedia of Type Strains, Phase IV (KMG-IV): sequencing the most valuable type-strain genomes for metagenomic binning, comparative biology and taxonomic classification.</title>
        <authorList>
            <person name="Goeker M."/>
        </authorList>
    </citation>
    <scope>NUCLEOTIDE SEQUENCE [LARGE SCALE GENOMIC DNA]</scope>
    <source>
        <strain evidence="1 2">DSM 27026</strain>
    </source>
</reference>
<evidence type="ECO:0000313" key="2">
    <source>
        <dbReference type="Proteomes" id="UP000553706"/>
    </source>
</evidence>
<dbReference type="AlphaFoldDB" id="A0A840VJ64"/>